<dbReference type="AlphaFoldDB" id="A0ABD0LBU5"/>
<reference evidence="1 2" key="1">
    <citation type="journal article" date="2023" name="Sci. Data">
        <title>Genome assembly of the Korean intertidal mud-creeper Batillaria attramentaria.</title>
        <authorList>
            <person name="Patra A.K."/>
            <person name="Ho P.T."/>
            <person name="Jun S."/>
            <person name="Lee S.J."/>
            <person name="Kim Y."/>
            <person name="Won Y.J."/>
        </authorList>
    </citation>
    <scope>NUCLEOTIDE SEQUENCE [LARGE SCALE GENOMIC DNA]</scope>
    <source>
        <strain evidence="1">Wonlab-2016</strain>
    </source>
</reference>
<sequence length="494" mass="54188">METEVLTDDKVYALEWRNVPADLWTWEGSVEMTITGIAGAGDLVQSALHVLLVNADNITCSTSVGSEYFYLTPPVVWLSGVPVSPDPVPMMGHYQASLNIALDHPTRIGKSRMKIQTPSEESSMEVVLTIQSMSAPQMTGFTQQTLTDMQAVFADYSSTFGSFQQDVGRVALPPLHRDVANASQAELDLKFWTRAEDYSQLHDGDVVTVTAGLQFGHGGAGDAEGGALIWVGAVSVTLEAPPPEEKRPVLNLSLSQKASCAYDGETRASVEVRFTHAPNSTATAYNLTARVYLTDAMNVTRHGNSELRQNSLSVTQRSNVIYLDVSLARMTFSDPTHVTLDLDIDMSDPRVSRAEHYVITAEACYSDRWGNSTDMYTDMEFVSLRLYKKCSTRLTWKSSDGCTCTHDPSRSDCACCVPGACQCGAVNPSLCLPCDALDQCQPYLDGFEFITELPSGSGPDMYVCDAHHRYKPWTSGVSCYRKYQTGAEWRWSGS</sequence>
<evidence type="ECO:0000313" key="2">
    <source>
        <dbReference type="Proteomes" id="UP001519460"/>
    </source>
</evidence>
<comment type="caution">
    <text evidence="1">The sequence shown here is derived from an EMBL/GenBank/DDBJ whole genome shotgun (WGS) entry which is preliminary data.</text>
</comment>
<protein>
    <submittedName>
        <fullName evidence="1">Uncharacterized protein</fullName>
    </submittedName>
</protein>
<proteinExistence type="predicted"/>
<dbReference type="Proteomes" id="UP001519460">
    <property type="component" value="Unassembled WGS sequence"/>
</dbReference>
<organism evidence="1 2">
    <name type="scientific">Batillaria attramentaria</name>
    <dbReference type="NCBI Taxonomy" id="370345"/>
    <lineage>
        <taxon>Eukaryota</taxon>
        <taxon>Metazoa</taxon>
        <taxon>Spiralia</taxon>
        <taxon>Lophotrochozoa</taxon>
        <taxon>Mollusca</taxon>
        <taxon>Gastropoda</taxon>
        <taxon>Caenogastropoda</taxon>
        <taxon>Sorbeoconcha</taxon>
        <taxon>Cerithioidea</taxon>
        <taxon>Batillariidae</taxon>
        <taxon>Batillaria</taxon>
    </lineage>
</organism>
<keyword evidence="2" id="KW-1185">Reference proteome</keyword>
<dbReference type="EMBL" id="JACVVK020000065">
    <property type="protein sequence ID" value="KAK7496698.1"/>
    <property type="molecule type" value="Genomic_DNA"/>
</dbReference>
<name>A0ABD0LBU5_9CAEN</name>
<gene>
    <name evidence="1" type="ORF">BaRGS_00012105</name>
</gene>
<accession>A0ABD0LBU5</accession>
<evidence type="ECO:0000313" key="1">
    <source>
        <dbReference type="EMBL" id="KAK7496698.1"/>
    </source>
</evidence>